<sequence>MGPQFRAEGPTAARGGGRVGRLSAMLSSGTGVRTGAMRAAVRTARGAVPPGFISTKTD</sequence>
<proteinExistence type="predicted"/>
<evidence type="ECO:0000313" key="3">
    <source>
        <dbReference type="Proteomes" id="UP001209755"/>
    </source>
</evidence>
<comment type="caution">
    <text evidence="2">The sequence shown here is derived from an EMBL/GenBank/DDBJ whole genome shotgun (WGS) entry which is preliminary data.</text>
</comment>
<feature type="region of interest" description="Disordered" evidence="1">
    <location>
        <begin position="1"/>
        <end position="21"/>
    </location>
</feature>
<reference evidence="3" key="1">
    <citation type="submission" date="2023-07" db="EMBL/GenBank/DDBJ databases">
        <title>Genome sequencing of Purple Non-Sulfur Bacteria from various extreme environments.</title>
        <authorList>
            <person name="Mayer M."/>
        </authorList>
    </citation>
    <scope>NUCLEOTIDE SEQUENCE [LARGE SCALE GENOMIC DNA]</scope>
    <source>
        <strain evidence="3">DSM 17935</strain>
    </source>
</reference>
<keyword evidence="3" id="KW-1185">Reference proteome</keyword>
<dbReference type="EMBL" id="JAOQNS010000010">
    <property type="protein sequence ID" value="MCW2309005.1"/>
    <property type="molecule type" value="Genomic_DNA"/>
</dbReference>
<evidence type="ECO:0000313" key="2">
    <source>
        <dbReference type="EMBL" id="MCW2309005.1"/>
    </source>
</evidence>
<organism evidence="2 3">
    <name type="scientific">Rhodobium gokarnense</name>
    <dbReference type="NCBI Taxonomy" id="364296"/>
    <lineage>
        <taxon>Bacteria</taxon>
        <taxon>Pseudomonadati</taxon>
        <taxon>Pseudomonadota</taxon>
        <taxon>Alphaproteobacteria</taxon>
        <taxon>Hyphomicrobiales</taxon>
        <taxon>Rhodobiaceae</taxon>
        <taxon>Rhodobium</taxon>
    </lineage>
</organism>
<gene>
    <name evidence="2" type="ORF">M2319_003356</name>
</gene>
<dbReference type="Proteomes" id="UP001209755">
    <property type="component" value="Unassembled WGS sequence"/>
</dbReference>
<accession>A0ABT3HF49</accession>
<protein>
    <submittedName>
        <fullName evidence="2">Uncharacterized protein</fullName>
    </submittedName>
</protein>
<name>A0ABT3HF49_9HYPH</name>
<evidence type="ECO:0000256" key="1">
    <source>
        <dbReference type="SAM" id="MobiDB-lite"/>
    </source>
</evidence>